<comment type="cofactor">
    <cofactor evidence="1">
        <name>Mg(2+)</name>
        <dbReference type="ChEBI" id="CHEBI:18420"/>
    </cofactor>
</comment>
<keyword evidence="5" id="KW-0460">Magnesium</keyword>
<comment type="caution">
    <text evidence="10">The sequence shown here is derived from an EMBL/GenBank/DDBJ whole genome shotgun (WGS) entry which is preliminary data.</text>
</comment>
<name>A0A5N5QSC6_9AGAM</name>
<keyword evidence="3" id="KW-0808">Transferase</keyword>
<dbReference type="GO" id="GO:0005576">
    <property type="term" value="C:extracellular region"/>
    <property type="evidence" value="ECO:0007669"/>
    <property type="project" value="UniProtKB-SubCell"/>
</dbReference>
<dbReference type="Gene3D" id="1.10.600.10">
    <property type="entry name" value="Farnesyl Diphosphate Synthase"/>
    <property type="match status" value="1"/>
</dbReference>
<evidence type="ECO:0000256" key="2">
    <source>
        <dbReference type="ARBA" id="ARBA00006706"/>
    </source>
</evidence>
<evidence type="ECO:0000256" key="1">
    <source>
        <dbReference type="ARBA" id="ARBA00001946"/>
    </source>
</evidence>
<dbReference type="AlphaFoldDB" id="A0A5N5QSC6"/>
<evidence type="ECO:0000259" key="9">
    <source>
        <dbReference type="Pfam" id="PF03443"/>
    </source>
</evidence>
<keyword evidence="7" id="KW-0964">Secreted</keyword>
<dbReference type="Pfam" id="PF03443">
    <property type="entry name" value="AA9"/>
    <property type="match status" value="1"/>
</dbReference>
<comment type="subcellular location">
    <subcellularLocation>
        <location evidence="7">Secreted</location>
    </subcellularLocation>
</comment>
<comment type="similarity">
    <text evidence="2">Belongs to the FPP/GGPP synthase family.</text>
</comment>
<dbReference type="GO" id="GO:0030245">
    <property type="term" value="P:cellulose catabolic process"/>
    <property type="evidence" value="ECO:0007669"/>
    <property type="project" value="UniProtKB-UniRule"/>
</dbReference>
<evidence type="ECO:0000313" key="10">
    <source>
        <dbReference type="EMBL" id="KAB5594529.1"/>
    </source>
</evidence>
<evidence type="ECO:0000256" key="6">
    <source>
        <dbReference type="ARBA" id="ARBA00023229"/>
    </source>
</evidence>
<protein>
    <recommendedName>
        <fullName evidence="7">AA9 family lytic polysaccharide monooxygenase</fullName>
        <ecNumber evidence="7">1.14.99.56</ecNumber>
    </recommendedName>
    <alternativeName>
        <fullName evidence="7">Endo-beta-1,4-glucanase</fullName>
    </alternativeName>
    <alternativeName>
        <fullName evidence="7">Glycosyl hydrolase 61 family protein</fullName>
    </alternativeName>
</protein>
<keyword evidence="7" id="KW-0136">Cellulose degradation</keyword>
<dbReference type="InterPro" id="IPR008949">
    <property type="entry name" value="Isoprenoid_synthase_dom_sf"/>
</dbReference>
<dbReference type="GO" id="GO:0046872">
    <property type="term" value="F:metal ion binding"/>
    <property type="evidence" value="ECO:0007669"/>
    <property type="project" value="UniProtKB-KW"/>
</dbReference>
<dbReference type="GO" id="GO:0008810">
    <property type="term" value="F:cellulase activity"/>
    <property type="evidence" value="ECO:0007669"/>
    <property type="project" value="UniProtKB-UniRule"/>
</dbReference>
<comment type="domain">
    <text evidence="7">Has a modular structure: an endo-beta-1,4-glucanase catalytic module at the N-terminus, a linker rich in serines and threonines, and a C-terminal carbohydrate-binding module (CBM).</text>
</comment>
<keyword evidence="7" id="KW-1015">Disulfide bond</keyword>
<sequence length="795" mass="85331">MGPMSHTSAFTVLPENDQTNQPPKFTACSQSYSVLFKKTLQRFSPGDNLASTNSTSDVKDPILVDPFKLLAKELDHLRTDLLSLVPSSNPGLTAIARYYFESAGKHLRPVLILLFAKAANGLASGWNEKCRAMVNADPEAVNRPLSPPDVLTDFNPVLPQHTHFSPSNAFATHTWQRSPRASFSTSHSPLPSTTPVLPTQRRLAQITEMIHVASLLHDDVIDKADMRRSRPSAPANFGNKLSILGGDFLLARSSAALARLGDLEVVELVSSMINNLVEGEVVQLEEVLGSSGSEITATGPDAARWNLYLKKTYLKTASLMAKSARASVVLGGAISENSETGSRLSDEQIKDIAYLYGRNIGMAFQLVDDMLDFSTTAELGKPSGGADMKLGLTTAPALFAWEEEPKMGELISRRFSRNGDVEMARAIVSSTSAIEKTRDLALAYSDTARDAIQKLPESEARLGLETLCNPFILSGEDVNEYAISALMTEPFGIFAAAKPSSHLNQTLGSRITLYYEAIIPVAALFCMQNVYAHGYVPWLRIDGTTVVPGWNVNTDPYTSPTPVRVVRRTPSDSGFVSNPASSGCGNHHSRALAIDARHFPADITCSIGNYLPSAPITVSVPAGGKVEYLWNSWPLGHYGPVINYMAKCPGSCSSWKGDAGTPWFKISQETYANGEWAADKLAKNNASWAVTIPKNLASGEYLLRHEIIALHGGSSLGGAQCVLKQVANKVAPLIINPVYPVCAQITVTGGGSANPSGLAFPGVYNATDPGILFNPYLGEAHNAAYVAPGGPVTVI</sequence>
<dbReference type="GO" id="GO:0006744">
    <property type="term" value="P:ubiquinone biosynthetic process"/>
    <property type="evidence" value="ECO:0007669"/>
    <property type="project" value="TreeGrafter"/>
</dbReference>
<feature type="region of interest" description="Disordered" evidence="8">
    <location>
        <begin position="1"/>
        <end position="22"/>
    </location>
</feature>
<feature type="domain" description="Auxiliary Activity family 9 catalytic" evidence="9">
    <location>
        <begin position="533"/>
        <end position="777"/>
    </location>
</feature>
<keyword evidence="6" id="KW-0414">Isoprene biosynthesis</keyword>
<dbReference type="EC" id="1.14.99.56" evidence="7"/>
<dbReference type="GO" id="GO:0030248">
    <property type="term" value="F:cellulose binding"/>
    <property type="evidence" value="ECO:0007669"/>
    <property type="project" value="UniProtKB-UniRule"/>
</dbReference>
<keyword evidence="11" id="KW-1185">Reference proteome</keyword>
<dbReference type="Proteomes" id="UP000383932">
    <property type="component" value="Unassembled WGS sequence"/>
</dbReference>
<evidence type="ECO:0000256" key="3">
    <source>
        <dbReference type="ARBA" id="ARBA00022679"/>
    </source>
</evidence>
<dbReference type="GO" id="GO:0008299">
    <property type="term" value="P:isoprenoid biosynthetic process"/>
    <property type="evidence" value="ECO:0007669"/>
    <property type="project" value="UniProtKB-KW"/>
</dbReference>
<gene>
    <name evidence="10" type="ORF">CTheo_2012</name>
</gene>
<dbReference type="SUPFAM" id="SSF48576">
    <property type="entry name" value="Terpenoid synthases"/>
    <property type="match status" value="1"/>
</dbReference>
<evidence type="ECO:0000256" key="8">
    <source>
        <dbReference type="SAM" id="MobiDB-lite"/>
    </source>
</evidence>
<evidence type="ECO:0000256" key="7">
    <source>
        <dbReference type="RuleBase" id="RU368122"/>
    </source>
</evidence>
<dbReference type="Gene3D" id="2.70.50.70">
    <property type="match status" value="1"/>
</dbReference>
<dbReference type="InterPro" id="IPR000092">
    <property type="entry name" value="Polyprenyl_synt"/>
</dbReference>
<dbReference type="PROSITE" id="PS00444">
    <property type="entry name" value="POLYPRENYL_SYNTHASE_2"/>
    <property type="match status" value="1"/>
</dbReference>
<proteinExistence type="inferred from homology"/>
<dbReference type="CDD" id="cd00685">
    <property type="entry name" value="Trans_IPPS_HT"/>
    <property type="match status" value="1"/>
</dbReference>
<dbReference type="OrthoDB" id="9927103at2759"/>
<evidence type="ECO:0000256" key="4">
    <source>
        <dbReference type="ARBA" id="ARBA00022723"/>
    </source>
</evidence>
<dbReference type="PANTHER" id="PTHR12001:SF69">
    <property type="entry name" value="ALL TRANS-POLYPRENYL-DIPHOSPHATE SYNTHASE PDSS1"/>
    <property type="match status" value="1"/>
</dbReference>
<dbReference type="PANTHER" id="PTHR12001">
    <property type="entry name" value="GERANYLGERANYL PYROPHOSPHATE SYNTHASE"/>
    <property type="match status" value="1"/>
</dbReference>
<dbReference type="EMBL" id="SSOP01000019">
    <property type="protein sequence ID" value="KAB5594529.1"/>
    <property type="molecule type" value="Genomic_DNA"/>
</dbReference>
<keyword evidence="7" id="KW-0624">Polysaccharide degradation</keyword>
<comment type="function">
    <text evidence="7">Lytic polysaccharide monooxygenase (LMPO) that depolymerizes crystalline and amorphous polysaccharides via the oxidation of scissile alpha- or beta-(1-4)-glycosidic bonds, yielding C1 and/or C4 oxidation products. Catalysis by LPMOs requires the reduction of the active-site copper from Cu(II) to Cu(I) by a reducing agent and H(2)O(2) or O(2) as a cosubstrate.</text>
</comment>
<dbReference type="GO" id="GO:1990234">
    <property type="term" value="C:transferase complex"/>
    <property type="evidence" value="ECO:0007669"/>
    <property type="project" value="TreeGrafter"/>
</dbReference>
<accession>A0A5N5QSC6</accession>
<reference evidence="10 11" key="1">
    <citation type="journal article" date="2019" name="Fungal Biol. Biotechnol.">
        <title>Draft genome sequence of fastidious pathogen Ceratobasidium theobromae, which causes vascular-streak dieback in Theobroma cacao.</title>
        <authorList>
            <person name="Ali S.S."/>
            <person name="Asman A."/>
            <person name="Shao J."/>
            <person name="Firmansyah A.P."/>
            <person name="Susilo A.W."/>
            <person name="Rosmana A."/>
            <person name="McMahon P."/>
            <person name="Junaid M."/>
            <person name="Guest D."/>
            <person name="Kheng T.Y."/>
            <person name="Meinhardt L.W."/>
            <person name="Bailey B.A."/>
        </authorList>
    </citation>
    <scope>NUCLEOTIDE SEQUENCE [LARGE SCALE GENOMIC DNA]</scope>
    <source>
        <strain evidence="10 11">CT2</strain>
    </source>
</reference>
<evidence type="ECO:0000256" key="5">
    <source>
        <dbReference type="ARBA" id="ARBA00022842"/>
    </source>
</evidence>
<dbReference type="InterPro" id="IPR005103">
    <property type="entry name" value="AA9_LPMO"/>
</dbReference>
<dbReference type="Pfam" id="PF00348">
    <property type="entry name" value="polyprenyl_synt"/>
    <property type="match status" value="1"/>
</dbReference>
<evidence type="ECO:0000313" key="11">
    <source>
        <dbReference type="Proteomes" id="UP000383932"/>
    </source>
</evidence>
<dbReference type="InterPro" id="IPR033749">
    <property type="entry name" value="Polyprenyl_synt_CS"/>
</dbReference>
<keyword evidence="4" id="KW-0479">Metal-binding</keyword>
<keyword evidence="7" id="KW-0119">Carbohydrate metabolism</keyword>
<organism evidence="10 11">
    <name type="scientific">Ceratobasidium theobromae</name>
    <dbReference type="NCBI Taxonomy" id="1582974"/>
    <lineage>
        <taxon>Eukaryota</taxon>
        <taxon>Fungi</taxon>
        <taxon>Dikarya</taxon>
        <taxon>Basidiomycota</taxon>
        <taxon>Agaricomycotina</taxon>
        <taxon>Agaricomycetes</taxon>
        <taxon>Cantharellales</taxon>
        <taxon>Ceratobasidiaceae</taxon>
        <taxon>Ceratobasidium</taxon>
    </lineage>
</organism>
<dbReference type="CDD" id="cd21175">
    <property type="entry name" value="LPMO_AA9"/>
    <property type="match status" value="1"/>
</dbReference>
<dbReference type="GO" id="GO:0004659">
    <property type="term" value="F:prenyltransferase activity"/>
    <property type="evidence" value="ECO:0007669"/>
    <property type="project" value="InterPro"/>
</dbReference>
<comment type="catalytic activity">
    <reaction evidence="7">
        <text>[(1-&gt;4)-beta-D-glucosyl]n+m + reduced acceptor + O2 = 4-dehydro-beta-D-glucosyl-[(1-&gt;4)-beta-D-glucosyl]n-1 + [(1-&gt;4)-beta-D-glucosyl]m + acceptor + H2O.</text>
        <dbReference type="EC" id="1.14.99.56"/>
    </reaction>
</comment>